<evidence type="ECO:0000313" key="1">
    <source>
        <dbReference type="EMBL" id="OPX48130.1"/>
    </source>
</evidence>
<gene>
    <name evidence="1" type="ORF">CLTHE_13690</name>
</gene>
<sequence>MACGCGSTNGDGKKICDLVRSKGFEAMPTKVEHTIECTCGKEFKMTQLVQDCPHCGITYAVTPCSSDKKENIASCGENY</sequence>
<organism evidence="1 2">
    <name type="scientific">Clostridium thermobutyricum DSM 4928</name>
    <dbReference type="NCBI Taxonomy" id="1121339"/>
    <lineage>
        <taxon>Bacteria</taxon>
        <taxon>Bacillati</taxon>
        <taxon>Bacillota</taxon>
        <taxon>Clostridia</taxon>
        <taxon>Eubacteriales</taxon>
        <taxon>Clostridiaceae</taxon>
        <taxon>Clostridium</taxon>
    </lineage>
</organism>
<accession>A0A1V4SVM2</accession>
<proteinExistence type="predicted"/>
<comment type="caution">
    <text evidence="1">The sequence shown here is derived from an EMBL/GenBank/DDBJ whole genome shotgun (WGS) entry which is preliminary data.</text>
</comment>
<dbReference type="EMBL" id="LTAY01000036">
    <property type="protein sequence ID" value="OPX48130.1"/>
    <property type="molecule type" value="Genomic_DNA"/>
</dbReference>
<name>A0A1V4SVM2_9CLOT</name>
<reference evidence="1 2" key="1">
    <citation type="submission" date="2016-02" db="EMBL/GenBank/DDBJ databases">
        <title>Genome sequence of Clostridium thermobutyricum DSM 4928.</title>
        <authorList>
            <person name="Poehlein A."/>
            <person name="Daniel R."/>
        </authorList>
    </citation>
    <scope>NUCLEOTIDE SEQUENCE [LARGE SCALE GENOMIC DNA]</scope>
    <source>
        <strain evidence="1 2">DSM 4928</strain>
    </source>
</reference>
<dbReference type="OrthoDB" id="9798730at2"/>
<dbReference type="Proteomes" id="UP000191448">
    <property type="component" value="Unassembled WGS sequence"/>
</dbReference>
<protein>
    <submittedName>
        <fullName evidence="1">Uncharacterized protein</fullName>
    </submittedName>
</protein>
<dbReference type="AlphaFoldDB" id="A0A1V4SVM2"/>
<dbReference type="RefSeq" id="WP_002597554.1">
    <property type="nucleotide sequence ID" value="NZ_LTAY01000036.1"/>
</dbReference>
<evidence type="ECO:0000313" key="2">
    <source>
        <dbReference type="Proteomes" id="UP000191448"/>
    </source>
</evidence>